<name>A0A9P0FLC6_BRAAE</name>
<reference evidence="1" key="1">
    <citation type="submission" date="2021-12" db="EMBL/GenBank/DDBJ databases">
        <authorList>
            <person name="King R."/>
        </authorList>
    </citation>
    <scope>NUCLEOTIDE SEQUENCE</scope>
</reference>
<evidence type="ECO:0000313" key="1">
    <source>
        <dbReference type="EMBL" id="CAH0558647.1"/>
    </source>
</evidence>
<gene>
    <name evidence="1" type="ORF">MELIAE_LOCUS8925</name>
</gene>
<organism evidence="1 2">
    <name type="scientific">Brassicogethes aeneus</name>
    <name type="common">Rape pollen beetle</name>
    <name type="synonym">Meligethes aeneus</name>
    <dbReference type="NCBI Taxonomy" id="1431903"/>
    <lineage>
        <taxon>Eukaryota</taxon>
        <taxon>Metazoa</taxon>
        <taxon>Ecdysozoa</taxon>
        <taxon>Arthropoda</taxon>
        <taxon>Hexapoda</taxon>
        <taxon>Insecta</taxon>
        <taxon>Pterygota</taxon>
        <taxon>Neoptera</taxon>
        <taxon>Endopterygota</taxon>
        <taxon>Coleoptera</taxon>
        <taxon>Polyphaga</taxon>
        <taxon>Cucujiformia</taxon>
        <taxon>Nitidulidae</taxon>
        <taxon>Meligethinae</taxon>
        <taxon>Brassicogethes</taxon>
    </lineage>
</organism>
<protein>
    <submittedName>
        <fullName evidence="1">Uncharacterized protein</fullName>
    </submittedName>
</protein>
<proteinExistence type="predicted"/>
<sequence>MSLRAQGQVQASKVLKNITINPQAFQKSLEPQQLILLAEDALAVLIDAKLSREQYDVIRRKAPEKFPSYKIVRAAKKLCYPTDISATETSASFKLQALLDHTTERLCQTLSHVIIQSFKELNKLCLISKWGFDGSSGNSTSKYFITMKQTRYCRPIKIEFKKESTCVSIAEYNKIEDEIKKLIDSNITIKSKQLKVNHKLICSMVDGKVCNALTETTSTMKCLICGATSKQFNQIDNIIAKEIKTEDSEPINFNLLFIRNNVMRRITAGFCFLLHGSIYNSGLNTCCIS</sequence>
<dbReference type="AlphaFoldDB" id="A0A9P0FLC6"/>
<dbReference type="OrthoDB" id="7699071at2759"/>
<keyword evidence="2" id="KW-1185">Reference proteome</keyword>
<evidence type="ECO:0000313" key="2">
    <source>
        <dbReference type="Proteomes" id="UP001154078"/>
    </source>
</evidence>
<dbReference type="EMBL" id="OV121137">
    <property type="protein sequence ID" value="CAH0558647.1"/>
    <property type="molecule type" value="Genomic_DNA"/>
</dbReference>
<dbReference type="Proteomes" id="UP001154078">
    <property type="component" value="Chromosome 6"/>
</dbReference>
<accession>A0A9P0FLC6</accession>